<dbReference type="GO" id="GO:0005886">
    <property type="term" value="C:plasma membrane"/>
    <property type="evidence" value="ECO:0007669"/>
    <property type="project" value="UniProtKB-SubCell"/>
</dbReference>
<keyword evidence="5" id="KW-1133">Transmembrane helix</keyword>
<reference evidence="7 8" key="1">
    <citation type="submission" date="2019-03" db="EMBL/GenBank/DDBJ databases">
        <title>Draft genome sequences of novel Actinobacteria.</title>
        <authorList>
            <person name="Sahin N."/>
            <person name="Ay H."/>
            <person name="Saygin H."/>
        </authorList>
    </citation>
    <scope>NUCLEOTIDE SEQUENCE [LARGE SCALE GENOMIC DNA]</scope>
    <source>
        <strain evidence="7 8">KC712</strain>
    </source>
</reference>
<dbReference type="AlphaFoldDB" id="A0A4R4X0K5"/>
<dbReference type="SUPFAM" id="SSF51306">
    <property type="entry name" value="LexA/Signal peptidase"/>
    <property type="match status" value="1"/>
</dbReference>
<feature type="active site" evidence="3">
    <location>
        <position position="43"/>
    </location>
</feature>
<dbReference type="PANTHER" id="PTHR43390:SF1">
    <property type="entry name" value="CHLOROPLAST PROCESSING PEPTIDASE"/>
    <property type="match status" value="1"/>
</dbReference>
<keyword evidence="8" id="KW-1185">Reference proteome</keyword>
<dbReference type="OrthoDB" id="5518017at2"/>
<dbReference type="Gene3D" id="2.10.109.10">
    <property type="entry name" value="Umud Fragment, subunit A"/>
    <property type="match status" value="1"/>
</dbReference>
<organism evidence="7 8">
    <name type="scientific">Nonomuraea diastatica</name>
    <dbReference type="NCBI Taxonomy" id="1848329"/>
    <lineage>
        <taxon>Bacteria</taxon>
        <taxon>Bacillati</taxon>
        <taxon>Actinomycetota</taxon>
        <taxon>Actinomycetes</taxon>
        <taxon>Streptosporangiales</taxon>
        <taxon>Streptosporangiaceae</taxon>
        <taxon>Nonomuraea</taxon>
    </lineage>
</organism>
<dbReference type="CDD" id="cd06530">
    <property type="entry name" value="S26_SPase_I"/>
    <property type="match status" value="1"/>
</dbReference>
<evidence type="ECO:0000259" key="6">
    <source>
        <dbReference type="Pfam" id="PF10502"/>
    </source>
</evidence>
<dbReference type="RefSeq" id="WP_132506322.1">
    <property type="nucleotide sequence ID" value="NZ_SMKP01000016.1"/>
</dbReference>
<dbReference type="InterPro" id="IPR019533">
    <property type="entry name" value="Peptidase_S26"/>
</dbReference>
<comment type="subcellular location">
    <subcellularLocation>
        <location evidence="1">Cell membrane</location>
        <topology evidence="1">Single-pass type II membrane protein</topology>
    </subcellularLocation>
</comment>
<evidence type="ECO:0000256" key="5">
    <source>
        <dbReference type="SAM" id="Phobius"/>
    </source>
</evidence>
<proteinExistence type="inferred from homology"/>
<evidence type="ECO:0000256" key="1">
    <source>
        <dbReference type="ARBA" id="ARBA00004401"/>
    </source>
</evidence>
<protein>
    <submittedName>
        <fullName evidence="7">S26 family signal peptidase</fullName>
    </submittedName>
</protein>
<feature type="domain" description="Peptidase S26" evidence="6">
    <location>
        <begin position="114"/>
        <end position="150"/>
    </location>
</feature>
<feature type="region of interest" description="Disordered" evidence="4">
    <location>
        <begin position="156"/>
        <end position="177"/>
    </location>
</feature>
<keyword evidence="5" id="KW-0472">Membrane</keyword>
<evidence type="ECO:0000256" key="4">
    <source>
        <dbReference type="SAM" id="MobiDB-lite"/>
    </source>
</evidence>
<comment type="similarity">
    <text evidence="2">Belongs to the peptidase S26 family.</text>
</comment>
<dbReference type="PRINTS" id="PR00727">
    <property type="entry name" value="LEADERPTASE"/>
</dbReference>
<dbReference type="Proteomes" id="UP000294543">
    <property type="component" value="Unassembled WGS sequence"/>
</dbReference>
<evidence type="ECO:0000256" key="3">
    <source>
        <dbReference type="PIRSR" id="PIRSR600223-1"/>
    </source>
</evidence>
<dbReference type="Pfam" id="PF10502">
    <property type="entry name" value="Peptidase_S26"/>
    <property type="match status" value="2"/>
</dbReference>
<sequence>MSGARTLAGAARVGPLVAAGGAAAIVLWGLRRHLLVVTVSGGSMRPAYQDGERLLALRRPGARVRAGRVVVAESPDRETLTWQERDAAGSPALLIKRVAATAGEPVPPEVAGGHARVPAGRVVLLGDNAAASFDSRQAGCFPADRVVAVVIGRLGGHRASGDGSGTPRKEGDRRWSS</sequence>
<dbReference type="EMBL" id="SMKP01000016">
    <property type="protein sequence ID" value="TDD23660.1"/>
    <property type="molecule type" value="Genomic_DNA"/>
</dbReference>
<feature type="compositionally biased region" description="Basic and acidic residues" evidence="4">
    <location>
        <begin position="167"/>
        <end position="177"/>
    </location>
</feature>
<keyword evidence="5" id="KW-0812">Transmembrane</keyword>
<evidence type="ECO:0000313" key="8">
    <source>
        <dbReference type="Proteomes" id="UP000294543"/>
    </source>
</evidence>
<name>A0A4R4X0K5_9ACTN</name>
<gene>
    <name evidence="7" type="ORF">E1294_07995</name>
</gene>
<feature type="domain" description="Peptidase S26" evidence="6">
    <location>
        <begin position="24"/>
        <end position="106"/>
    </location>
</feature>
<dbReference type="GO" id="GO:0004252">
    <property type="term" value="F:serine-type endopeptidase activity"/>
    <property type="evidence" value="ECO:0007669"/>
    <property type="project" value="InterPro"/>
</dbReference>
<evidence type="ECO:0000256" key="2">
    <source>
        <dbReference type="ARBA" id="ARBA00009370"/>
    </source>
</evidence>
<accession>A0A4R4X0K5</accession>
<dbReference type="InterPro" id="IPR036286">
    <property type="entry name" value="LexA/Signal_pep-like_sf"/>
</dbReference>
<comment type="caution">
    <text evidence="7">The sequence shown here is derived from an EMBL/GenBank/DDBJ whole genome shotgun (WGS) entry which is preliminary data.</text>
</comment>
<dbReference type="PANTHER" id="PTHR43390">
    <property type="entry name" value="SIGNAL PEPTIDASE I"/>
    <property type="match status" value="1"/>
</dbReference>
<dbReference type="InterPro" id="IPR000223">
    <property type="entry name" value="Pept_S26A_signal_pept_1"/>
</dbReference>
<evidence type="ECO:0000313" key="7">
    <source>
        <dbReference type="EMBL" id="TDD23660.1"/>
    </source>
</evidence>
<dbReference type="GO" id="GO:0006465">
    <property type="term" value="P:signal peptide processing"/>
    <property type="evidence" value="ECO:0007669"/>
    <property type="project" value="InterPro"/>
</dbReference>
<feature type="transmembrane region" description="Helical" evidence="5">
    <location>
        <begin position="12"/>
        <end position="30"/>
    </location>
</feature>
<feature type="active site" evidence="3">
    <location>
        <position position="96"/>
    </location>
</feature>